<evidence type="ECO:0000313" key="1">
    <source>
        <dbReference type="EMBL" id="MCY1013648.1"/>
    </source>
</evidence>
<gene>
    <name evidence="1" type="ORF">OV079_50595</name>
</gene>
<dbReference type="AlphaFoldDB" id="A0A9X3J506"/>
<dbReference type="RefSeq" id="WP_267777726.1">
    <property type="nucleotide sequence ID" value="NZ_JAPNKE010000002.1"/>
</dbReference>
<dbReference type="Proteomes" id="UP001150924">
    <property type="component" value="Unassembled WGS sequence"/>
</dbReference>
<dbReference type="EMBL" id="JAPNKE010000002">
    <property type="protein sequence ID" value="MCY1013648.1"/>
    <property type="molecule type" value="Genomic_DNA"/>
</dbReference>
<keyword evidence="2" id="KW-1185">Reference proteome</keyword>
<reference evidence="1" key="1">
    <citation type="submission" date="2022-11" db="EMBL/GenBank/DDBJ databases">
        <title>Minimal conservation of predation-associated metabolite biosynthetic gene clusters underscores biosynthetic potential of Myxococcota including descriptions for ten novel species: Archangium lansinium sp. nov., Myxococcus landrumus sp. nov., Nannocystis bai.</title>
        <authorList>
            <person name="Ahearne A."/>
            <person name="Stevens C."/>
            <person name="Phillips K."/>
        </authorList>
    </citation>
    <scope>NUCLEOTIDE SEQUENCE</scope>
    <source>
        <strain evidence="1">Na p29</strain>
    </source>
</reference>
<sequence>MSLIFVGNFAGIWHEHPVTFSIQQVFDTAFNGVGVFTGGPHQGIQFGFTGVATESGGLTINRDVGIGIQTSTSAMFELVGAECVWRGLTTGPGIGPDGLPFEIRLPALIRTGSFPGVWHDHDVSLEFAQVFPGGQFNGVGLFTGGPHSGIDFGFSGVLSGTGGLRIDRDVGIGIQTAFAPTPQVGGGSCVWIGNTTGVGIPEPGLPFKLTVSL</sequence>
<comment type="caution">
    <text evidence="1">The sequence shown here is derived from an EMBL/GenBank/DDBJ whole genome shotgun (WGS) entry which is preliminary data.</text>
</comment>
<protein>
    <submittedName>
        <fullName evidence="1">Uncharacterized protein</fullName>
    </submittedName>
</protein>
<accession>A0A9X3J506</accession>
<name>A0A9X3J506_9BACT</name>
<proteinExistence type="predicted"/>
<evidence type="ECO:0000313" key="2">
    <source>
        <dbReference type="Proteomes" id="UP001150924"/>
    </source>
</evidence>
<organism evidence="1 2">
    <name type="scientific">Nannocystis pusilla</name>
    <dbReference type="NCBI Taxonomy" id="889268"/>
    <lineage>
        <taxon>Bacteria</taxon>
        <taxon>Pseudomonadati</taxon>
        <taxon>Myxococcota</taxon>
        <taxon>Polyangia</taxon>
        <taxon>Nannocystales</taxon>
        <taxon>Nannocystaceae</taxon>
        <taxon>Nannocystis</taxon>
    </lineage>
</organism>